<keyword evidence="1" id="KW-1133">Transmembrane helix</keyword>
<organism evidence="2 3">
    <name type="scientific">Ligilactobacillus murinus DSM 20452 = NBRC 14221</name>
    <dbReference type="NCBI Taxonomy" id="1423772"/>
    <lineage>
        <taxon>Bacteria</taxon>
        <taxon>Bacillati</taxon>
        <taxon>Bacillota</taxon>
        <taxon>Bacilli</taxon>
        <taxon>Lactobacillales</taxon>
        <taxon>Lactobacillaceae</taxon>
        <taxon>Ligilactobacillus</taxon>
    </lineage>
</organism>
<keyword evidence="1" id="KW-0472">Membrane</keyword>
<evidence type="ECO:0000256" key="1">
    <source>
        <dbReference type="SAM" id="Phobius"/>
    </source>
</evidence>
<sequence length="193" mass="20874">MTNVFDLLGVIVLFVIVYCLNLSVGKSGVAGKLSTGFALFQTLVVFASAGGAMILLGDLVKNEAVSLFLAVFGLSGVLLLSGFMSFKYYQQRILAHPEEFYIQDGSVVFEKSYLFGGVVSYLGFGILAAGIGLANTISVVIGDRHGVLYGLAIFAPIIIAIYLFAKYRKWAMQHIIKELSEQGKLIEKNTGEQ</sequence>
<reference evidence="2 3" key="1">
    <citation type="journal article" date="2015" name="Genome Announc.">
        <title>Expanding the biotechnology potential of lactobacilli through comparative genomics of 213 strains and associated genera.</title>
        <authorList>
            <person name="Sun Z."/>
            <person name="Harris H.M."/>
            <person name="McCann A."/>
            <person name="Guo C."/>
            <person name="Argimon S."/>
            <person name="Zhang W."/>
            <person name="Yang X."/>
            <person name="Jeffery I.B."/>
            <person name="Cooney J.C."/>
            <person name="Kagawa T.F."/>
            <person name="Liu W."/>
            <person name="Song Y."/>
            <person name="Salvetti E."/>
            <person name="Wrobel A."/>
            <person name="Rasinkangas P."/>
            <person name="Parkhill J."/>
            <person name="Rea M.C."/>
            <person name="O'Sullivan O."/>
            <person name="Ritari J."/>
            <person name="Douillard F.P."/>
            <person name="Paul Ross R."/>
            <person name="Yang R."/>
            <person name="Briner A.E."/>
            <person name="Felis G.E."/>
            <person name="de Vos W.M."/>
            <person name="Barrangou R."/>
            <person name="Klaenhammer T.R."/>
            <person name="Caufield P.W."/>
            <person name="Cui Y."/>
            <person name="Zhang H."/>
            <person name="O'Toole P.W."/>
        </authorList>
    </citation>
    <scope>NUCLEOTIDE SEQUENCE [LARGE SCALE GENOMIC DNA]</scope>
    <source>
        <strain evidence="2 3">DSM 20452</strain>
    </source>
</reference>
<accession>A0A0R2BBM4</accession>
<evidence type="ECO:0000313" key="2">
    <source>
        <dbReference type="EMBL" id="KRM73228.1"/>
    </source>
</evidence>
<dbReference type="RefSeq" id="WP_056959807.1">
    <property type="nucleotide sequence ID" value="NZ_AYYN01000148.1"/>
</dbReference>
<dbReference type="EMBL" id="AYYN01000148">
    <property type="protein sequence ID" value="KRM73228.1"/>
    <property type="molecule type" value="Genomic_DNA"/>
</dbReference>
<dbReference type="AlphaFoldDB" id="A0A0R2BBM4"/>
<feature type="transmembrane region" description="Helical" evidence="1">
    <location>
        <begin position="146"/>
        <end position="165"/>
    </location>
</feature>
<keyword evidence="1" id="KW-0812">Transmembrane</keyword>
<comment type="caution">
    <text evidence="2">The sequence shown here is derived from an EMBL/GenBank/DDBJ whole genome shotgun (WGS) entry which is preliminary data.</text>
</comment>
<feature type="transmembrane region" description="Helical" evidence="1">
    <location>
        <begin position="6"/>
        <end position="24"/>
    </location>
</feature>
<proteinExistence type="predicted"/>
<gene>
    <name evidence="2" type="ORF">FC48_GL001119</name>
</gene>
<feature type="transmembrane region" description="Helical" evidence="1">
    <location>
        <begin position="113"/>
        <end position="134"/>
    </location>
</feature>
<dbReference type="PATRIC" id="fig|1423772.3.peg.1200"/>
<protein>
    <submittedName>
        <fullName evidence="2">Uncharacterized protein</fullName>
    </submittedName>
</protein>
<dbReference type="Proteomes" id="UP000051612">
    <property type="component" value="Unassembled WGS sequence"/>
</dbReference>
<feature type="transmembrane region" description="Helical" evidence="1">
    <location>
        <begin position="36"/>
        <end position="55"/>
    </location>
</feature>
<feature type="transmembrane region" description="Helical" evidence="1">
    <location>
        <begin position="67"/>
        <end position="86"/>
    </location>
</feature>
<evidence type="ECO:0000313" key="3">
    <source>
        <dbReference type="Proteomes" id="UP000051612"/>
    </source>
</evidence>
<name>A0A0R2BBM4_9LACO</name>